<keyword evidence="2" id="KW-0808">Transferase</keyword>
<dbReference type="EMBL" id="FMVW01000002">
    <property type="protein sequence ID" value="SCZ29383.1"/>
    <property type="molecule type" value="Genomic_DNA"/>
</dbReference>
<reference evidence="3" key="1">
    <citation type="submission" date="2016-10" db="EMBL/GenBank/DDBJ databases">
        <authorList>
            <person name="Varghese N."/>
            <person name="Submissions S."/>
        </authorList>
    </citation>
    <scope>NUCLEOTIDE SEQUENCE [LARGE SCALE GENOMIC DNA]</scope>
    <source>
        <strain evidence="3">DSM 2698</strain>
    </source>
</reference>
<dbReference type="SUPFAM" id="SSF101898">
    <property type="entry name" value="NHL repeat"/>
    <property type="match status" value="1"/>
</dbReference>
<name>A0A1G5MWA5_AFIMA</name>
<dbReference type="RefSeq" id="WP_170130495.1">
    <property type="nucleotide sequence ID" value="NZ_FMVW01000002.1"/>
</dbReference>
<evidence type="ECO:0000256" key="1">
    <source>
        <dbReference type="SAM" id="Phobius"/>
    </source>
</evidence>
<evidence type="ECO:0000313" key="2">
    <source>
        <dbReference type="EMBL" id="SCZ29383.1"/>
    </source>
</evidence>
<dbReference type="Proteomes" id="UP000199347">
    <property type="component" value="Unassembled WGS sequence"/>
</dbReference>
<dbReference type="GO" id="GO:0016740">
    <property type="term" value="F:transferase activity"/>
    <property type="evidence" value="ECO:0007669"/>
    <property type="project" value="UniProtKB-KW"/>
</dbReference>
<proteinExistence type="predicted"/>
<dbReference type="PANTHER" id="PTHR35340:SF5">
    <property type="entry name" value="ASST-DOMAIN-CONTAINING PROTEIN"/>
    <property type="match status" value="1"/>
</dbReference>
<organism evidence="2 3">
    <name type="scientific">Afifella marina DSM 2698</name>
    <dbReference type="NCBI Taxonomy" id="1120955"/>
    <lineage>
        <taxon>Bacteria</taxon>
        <taxon>Pseudomonadati</taxon>
        <taxon>Pseudomonadota</taxon>
        <taxon>Alphaproteobacteria</taxon>
        <taxon>Hyphomicrobiales</taxon>
        <taxon>Afifellaceae</taxon>
        <taxon>Afifella</taxon>
    </lineage>
</organism>
<keyword evidence="1" id="KW-0812">Transmembrane</keyword>
<feature type="transmembrane region" description="Helical" evidence="1">
    <location>
        <begin position="27"/>
        <end position="47"/>
    </location>
</feature>
<keyword evidence="1" id="KW-0472">Membrane</keyword>
<gene>
    <name evidence="2" type="ORF">SAMN03080610_01125</name>
</gene>
<dbReference type="STRING" id="1120955.SAMN03080610_01125"/>
<accession>A0A1G5MWA5</accession>
<dbReference type="InterPro" id="IPR039535">
    <property type="entry name" value="ASST-like"/>
</dbReference>
<dbReference type="InterPro" id="IPR053143">
    <property type="entry name" value="Arylsulfate_ST"/>
</dbReference>
<keyword evidence="1" id="KW-1133">Transmembrane helix</keyword>
<keyword evidence="3" id="KW-1185">Reference proteome</keyword>
<dbReference type="PANTHER" id="PTHR35340">
    <property type="entry name" value="PQQ ENZYME REPEAT PROTEIN-RELATED"/>
    <property type="match status" value="1"/>
</dbReference>
<dbReference type="Pfam" id="PF14269">
    <property type="entry name" value="Arylsulfotran_2"/>
    <property type="match status" value="1"/>
</dbReference>
<sequence length="468" mass="51858">MGSLPPERGMGEGDDGSSADRIFKAGFFISLVFIAFVAGAIMTTAGVTPGPQISDAYLGGKALYDRATTTQNLYLTDLWYPERRSDKGVTVNDAARTEQGLTLYTSGDDAVARLIAMDGTVVHEWRRPYSSVWHEGAAVKRPQPDAFVYFRKAIAYPNGDLLVVYEGAGDTPYGYGVAKLDKDSNVLWSYLGNAHHDIDVGPDGRIYVITHEFVDKKLDGFDNFKQPRLDDFLVILSPDGKEEKKIPLIQAMARSEFRQMLYTVSAFAVSDPLHTNNVDYITAEEAANFPYAKEGQLLVSFRELGAVAVLDPDEETITWAKRSDWLGQHDPDILPNGDLILFDNFGNYERANARSRVIEVNPRTSEIVWEYGGTPEAPLDSMIRSAQQRLKNGNTLITESSGGRLLEVTREGDIVWEYINPVRAETLAGETVPRLSILCWGQRLPPDYFDASFTSSLQATSQTGKKTI</sequence>
<evidence type="ECO:0000313" key="3">
    <source>
        <dbReference type="Proteomes" id="UP000199347"/>
    </source>
</evidence>
<dbReference type="AlphaFoldDB" id="A0A1G5MWA5"/>
<protein>
    <submittedName>
        <fullName evidence="2">Arylsulfotransferase (ASST)</fullName>
    </submittedName>
</protein>